<evidence type="ECO:0000259" key="2">
    <source>
        <dbReference type="PROSITE" id="PS50837"/>
    </source>
</evidence>
<feature type="transmembrane region" description="Helical" evidence="1">
    <location>
        <begin position="754"/>
        <end position="773"/>
    </location>
</feature>
<feature type="transmembrane region" description="Helical" evidence="1">
    <location>
        <begin position="631"/>
        <end position="649"/>
    </location>
</feature>
<organism evidence="3 4">
    <name type="scientific">Crocosphaera subtropica (strain ATCC 51142 / BH68)</name>
    <name type="common">Cyanothece sp. (strain ATCC 51142)</name>
    <dbReference type="NCBI Taxonomy" id="43989"/>
    <lineage>
        <taxon>Bacteria</taxon>
        <taxon>Bacillati</taxon>
        <taxon>Cyanobacteriota</taxon>
        <taxon>Cyanophyceae</taxon>
        <taxon>Oscillatoriophycideae</taxon>
        <taxon>Chroococcales</taxon>
        <taxon>Aphanothecaceae</taxon>
        <taxon>Crocosphaera</taxon>
        <taxon>Crocosphaera subtropica</taxon>
    </lineage>
</organism>
<dbReference type="Gene3D" id="2.40.10.10">
    <property type="entry name" value="Trypsin-like serine proteases"/>
    <property type="match status" value="2"/>
</dbReference>
<feature type="transmembrane region" description="Helical" evidence="1">
    <location>
        <begin position="693"/>
        <end position="710"/>
    </location>
</feature>
<dbReference type="InterPro" id="IPR009003">
    <property type="entry name" value="Peptidase_S1_PA"/>
</dbReference>
<keyword evidence="1" id="KW-0812">Transmembrane</keyword>
<dbReference type="AlphaFoldDB" id="B1WUM3"/>
<dbReference type="STRING" id="43989.cce_1124"/>
<dbReference type="eggNOG" id="COG5635">
    <property type="taxonomic scope" value="Bacteria"/>
</dbReference>
<keyword evidence="1" id="KW-0472">Membrane</keyword>
<reference evidence="3 4" key="1">
    <citation type="journal article" date="2008" name="Proc. Natl. Acad. Sci. U.S.A.">
        <title>The genome of Cyanothece 51142, a unicellular diazotrophic cyanobacterium important in the marine nitrogen cycle.</title>
        <authorList>
            <person name="Welsh E.A."/>
            <person name="Liberton M."/>
            <person name="Stoeckel J."/>
            <person name="Loh T."/>
            <person name="Elvitigala T."/>
            <person name="Wang C."/>
            <person name="Wollam A."/>
            <person name="Fulton R.S."/>
            <person name="Clifton S.W."/>
            <person name="Jacobs J.M."/>
            <person name="Aurora R."/>
            <person name="Ghosh B.K."/>
            <person name="Sherman L.A."/>
            <person name="Smith R.D."/>
            <person name="Wilson R.K."/>
            <person name="Pakrasi H.B."/>
        </authorList>
    </citation>
    <scope>NUCLEOTIDE SEQUENCE [LARGE SCALE GENOMIC DNA]</scope>
    <source>
        <strain evidence="4">ATCC 51142 / BH68</strain>
    </source>
</reference>
<dbReference type="OrthoDB" id="419058at2"/>
<sequence length="857" mass="96464">MGQPLERLLQRCAVKIIVPGQRGWGTGFFVAPGQILTCFHVIKNAQKGRVTISWEIQEKVAEATIDQYDEGLDIALLTLTPWGDDIPCVDLDRTFQADDRFYIYGYPDDFPDGASVTVQCEGTAQDQQTLIKFKAGQVRPGLSGSPILNQRTGKVCGMVKFTRDRSFDLGGGAISVETILTTFTHLTEAQHRYHQNNPQWRSLLPQSSSSPHLTRQEYRNRQALINKVNYYWIEGVLETSLPHHQSIALNLEERPLALSSQSNLVAEFIDNPEIPLSPDTTVMDIFDQLGAGRTLLILGEPGSGKTITLLQLGKELIRRAQEDAQQLIPVVFNLSSWADEKSPIDEWIIKELHSNYQVPEKMGQTWVQQEQLLFLLDGLDEIFSKESQEACIKAINQFHRDFGSPEMVVCCRDNDYFALSERLNLESAIYLRSLSLEQIDHYLSRLDSELSSLRTIIKQDAVLQELATSPLMLNIMAIAYQGLAIKDVSTSGVIEDQRQQIFKAYIQRMFKRPRNNPGNYSQPETINKLAWLAQQMSKFSQSIFLIERMQPSWLGQNKQQCLYTVGVRFVIFLIWSTVHISLLGFHHSLLERIPYDPTPLEMVSYALIAGPIGAILYALFGSFIDQYVHQWTGLINGLFLGVIYGLIFGILWQTIPMGIAYGVIYGLVGCLIDRSISHTIDPVETFKWSWKKSGLYLAIGLIIAISLFLGGTTGGILQSLIFGLMFCFIFVFTKAEDIDQTTIANQGIWKSATNATKVFLTIGLLTTLLLTLVENLTSGLVNGLILGLLGAFLGAQLSGIVCIQHFVLRLILWKKGKITWNYARFLNYATARIFLQKVGGGYIFIHRRLRDHFAQLS</sequence>
<accession>B1WUM3</accession>
<dbReference type="HOGENOM" id="CLU_015799_0_0_3"/>
<feature type="transmembrane region" description="Helical" evidence="1">
    <location>
        <begin position="655"/>
        <end position="672"/>
    </location>
</feature>
<dbReference type="Pfam" id="PF05729">
    <property type="entry name" value="NACHT"/>
    <property type="match status" value="1"/>
</dbReference>
<dbReference type="Pfam" id="PF13365">
    <property type="entry name" value="Trypsin_2"/>
    <property type="match status" value="1"/>
</dbReference>
<keyword evidence="4" id="KW-1185">Reference proteome</keyword>
<dbReference type="InterPro" id="IPR027417">
    <property type="entry name" value="P-loop_NTPase"/>
</dbReference>
<name>B1WUM3_CROS5</name>
<dbReference type="SUPFAM" id="SSF52540">
    <property type="entry name" value="P-loop containing nucleoside triphosphate hydrolases"/>
    <property type="match status" value="1"/>
</dbReference>
<gene>
    <name evidence="3" type="ordered locus">cce_1124</name>
</gene>
<dbReference type="InterPro" id="IPR007111">
    <property type="entry name" value="NACHT_NTPase"/>
</dbReference>
<dbReference type="InterPro" id="IPR043504">
    <property type="entry name" value="Peptidase_S1_PA_chymotrypsin"/>
</dbReference>
<feature type="transmembrane region" description="Helical" evidence="1">
    <location>
        <begin position="716"/>
        <end position="733"/>
    </location>
</feature>
<feature type="transmembrane region" description="Helical" evidence="1">
    <location>
        <begin position="602"/>
        <end position="624"/>
    </location>
</feature>
<proteinExistence type="predicted"/>
<feature type="transmembrane region" description="Helical" evidence="1">
    <location>
        <begin position="561"/>
        <end position="582"/>
    </location>
</feature>
<dbReference type="EMBL" id="CP000806">
    <property type="protein sequence ID" value="ACB50474.1"/>
    <property type="molecule type" value="Genomic_DNA"/>
</dbReference>
<dbReference type="eggNOG" id="COG0265">
    <property type="taxonomic scope" value="Bacteria"/>
</dbReference>
<dbReference type="Proteomes" id="UP000001203">
    <property type="component" value="Chromosome circular"/>
</dbReference>
<evidence type="ECO:0000256" key="1">
    <source>
        <dbReference type="SAM" id="Phobius"/>
    </source>
</evidence>
<dbReference type="KEGG" id="cyt:cce_1124"/>
<feature type="transmembrane region" description="Helical" evidence="1">
    <location>
        <begin position="785"/>
        <end position="808"/>
    </location>
</feature>
<dbReference type="PROSITE" id="PS50837">
    <property type="entry name" value="NACHT"/>
    <property type="match status" value="1"/>
</dbReference>
<keyword evidence="1" id="KW-1133">Transmembrane helix</keyword>
<dbReference type="RefSeq" id="WP_009543957.1">
    <property type="nucleotide sequence ID" value="NC_010546.1"/>
</dbReference>
<protein>
    <recommendedName>
        <fullName evidence="2">NACHT domain-containing protein</fullName>
    </recommendedName>
</protein>
<dbReference type="Gene3D" id="3.40.50.300">
    <property type="entry name" value="P-loop containing nucleotide triphosphate hydrolases"/>
    <property type="match status" value="1"/>
</dbReference>
<evidence type="ECO:0000313" key="4">
    <source>
        <dbReference type="Proteomes" id="UP000001203"/>
    </source>
</evidence>
<evidence type="ECO:0000313" key="3">
    <source>
        <dbReference type="EMBL" id="ACB50474.1"/>
    </source>
</evidence>
<feature type="domain" description="NACHT" evidence="2">
    <location>
        <begin position="293"/>
        <end position="386"/>
    </location>
</feature>
<dbReference type="SUPFAM" id="SSF50494">
    <property type="entry name" value="Trypsin-like serine proteases"/>
    <property type="match status" value="1"/>
</dbReference>